<evidence type="ECO:0000313" key="6">
    <source>
        <dbReference type="EMBL" id="RNA43382.1"/>
    </source>
</evidence>
<feature type="compositionally biased region" description="Polar residues" evidence="4">
    <location>
        <begin position="127"/>
        <end position="138"/>
    </location>
</feature>
<name>A0A3M7T5T2_BRAPC</name>
<evidence type="ECO:0000259" key="5">
    <source>
        <dbReference type="PROSITE" id="PS50039"/>
    </source>
</evidence>
<dbReference type="FunFam" id="1.10.10.10:FF:000352">
    <property type="entry name" value="Forkhead box Q2"/>
    <property type="match status" value="1"/>
</dbReference>
<dbReference type="GO" id="GO:0000978">
    <property type="term" value="F:RNA polymerase II cis-regulatory region sequence-specific DNA binding"/>
    <property type="evidence" value="ECO:0007669"/>
    <property type="project" value="TreeGrafter"/>
</dbReference>
<comment type="subcellular location">
    <subcellularLocation>
        <location evidence="3">Nucleus</location>
    </subcellularLocation>
</comment>
<dbReference type="InterPro" id="IPR030456">
    <property type="entry name" value="TF_fork_head_CS_2"/>
</dbReference>
<feature type="compositionally biased region" description="Basic residues" evidence="4">
    <location>
        <begin position="112"/>
        <end position="126"/>
    </location>
</feature>
<evidence type="ECO:0000256" key="1">
    <source>
        <dbReference type="ARBA" id="ARBA00023125"/>
    </source>
</evidence>
<dbReference type="GO" id="GO:0000981">
    <property type="term" value="F:DNA-binding transcription factor activity, RNA polymerase II-specific"/>
    <property type="evidence" value="ECO:0007669"/>
    <property type="project" value="TreeGrafter"/>
</dbReference>
<dbReference type="EMBL" id="REGN01000227">
    <property type="protein sequence ID" value="RNA43382.1"/>
    <property type="molecule type" value="Genomic_DNA"/>
</dbReference>
<dbReference type="AlphaFoldDB" id="A0A3M7T5T2"/>
<dbReference type="PROSITE" id="PS00657">
    <property type="entry name" value="FORK_HEAD_1"/>
    <property type="match status" value="1"/>
</dbReference>
<reference evidence="6 7" key="1">
    <citation type="journal article" date="2018" name="Sci. Rep.">
        <title>Genomic signatures of local adaptation to the degree of environmental predictability in rotifers.</title>
        <authorList>
            <person name="Franch-Gras L."/>
            <person name="Hahn C."/>
            <person name="Garcia-Roger E.M."/>
            <person name="Carmona M.J."/>
            <person name="Serra M."/>
            <person name="Gomez A."/>
        </authorList>
    </citation>
    <scope>NUCLEOTIDE SEQUENCE [LARGE SCALE GENOMIC DNA]</scope>
    <source>
        <strain evidence="6">HYR1</strain>
    </source>
</reference>
<evidence type="ECO:0000313" key="7">
    <source>
        <dbReference type="Proteomes" id="UP000276133"/>
    </source>
</evidence>
<evidence type="ECO:0000256" key="3">
    <source>
        <dbReference type="PROSITE-ProRule" id="PRU00089"/>
    </source>
</evidence>
<evidence type="ECO:0000256" key="2">
    <source>
        <dbReference type="ARBA" id="ARBA00023242"/>
    </source>
</evidence>
<dbReference type="PROSITE" id="PS00658">
    <property type="entry name" value="FORK_HEAD_2"/>
    <property type="match status" value="1"/>
</dbReference>
<dbReference type="PRINTS" id="PR00053">
    <property type="entry name" value="FORKHEAD"/>
</dbReference>
<feature type="compositionally biased region" description="Polar residues" evidence="4">
    <location>
        <begin position="99"/>
        <end position="108"/>
    </location>
</feature>
<dbReference type="PROSITE" id="PS50039">
    <property type="entry name" value="FORK_HEAD_3"/>
    <property type="match status" value="1"/>
</dbReference>
<keyword evidence="1 3" id="KW-0238">DNA-binding</keyword>
<dbReference type="Pfam" id="PF00250">
    <property type="entry name" value="Forkhead"/>
    <property type="match status" value="1"/>
</dbReference>
<dbReference type="PANTHER" id="PTHR11829:SF343">
    <property type="entry name" value="FORK-HEAD DOMAIN-CONTAINING PROTEIN"/>
    <property type="match status" value="1"/>
</dbReference>
<evidence type="ECO:0000256" key="4">
    <source>
        <dbReference type="SAM" id="MobiDB-lite"/>
    </source>
</evidence>
<accession>A0A3M7T5T2</accession>
<sequence>MNVSDPSQISHFYEQMLMQRNLVVQQQLRLQNGPLQLQILDKSSSSASSTSSLLSISCKSQQASPNNSLVSDKSESPSSSHYMLNTFPYSLLATMASSTPLPNQTKSASPHHPARSKPAGPHHYHHSSQNIYRPNGRSQEAKPTHSYIGLIALAILSAPDKKLVLSDIYQWILDNYSYFHSRGSGWRNSIRHNLSLNDCFMKSGRSSNGKGHYWTIHPANMDDFVRGDFRRRRAQRRVRKSLGLTVPEEDEEDDDLWTPPSCLSPAPKSKSSCDMEAKKRSSGRQQDAASDVESVGEGQCAPADMVSFCGEEKKAKKRSFNMDSLLAPDVHWDHKKVKCEHGQSGAWQLVNGESKCEQFTTSSKAECHNEDVQQWKLTFSKIMARSYKNNAASTQQTNHLINALGK</sequence>
<dbReference type="InterPro" id="IPR001766">
    <property type="entry name" value="Fork_head_dom"/>
</dbReference>
<dbReference type="InterPro" id="IPR036388">
    <property type="entry name" value="WH-like_DNA-bd_sf"/>
</dbReference>
<dbReference type="Proteomes" id="UP000276133">
    <property type="component" value="Unassembled WGS sequence"/>
</dbReference>
<keyword evidence="7" id="KW-1185">Reference proteome</keyword>
<feature type="non-terminal residue" evidence="6">
    <location>
        <position position="406"/>
    </location>
</feature>
<proteinExistence type="predicted"/>
<dbReference type="SMART" id="SM00339">
    <property type="entry name" value="FH"/>
    <property type="match status" value="1"/>
</dbReference>
<comment type="caution">
    <text evidence="6">The sequence shown here is derived from an EMBL/GenBank/DDBJ whole genome shotgun (WGS) entry which is preliminary data.</text>
</comment>
<feature type="domain" description="Fork-head" evidence="5">
    <location>
        <begin position="142"/>
        <end position="234"/>
    </location>
</feature>
<dbReference type="PANTHER" id="PTHR11829">
    <property type="entry name" value="FORKHEAD BOX PROTEIN"/>
    <property type="match status" value="1"/>
</dbReference>
<feature type="region of interest" description="Disordered" evidence="4">
    <location>
        <begin position="244"/>
        <end position="296"/>
    </location>
</feature>
<dbReference type="CDD" id="cd20035">
    <property type="entry name" value="FH_FOXQ2-like"/>
    <property type="match status" value="1"/>
</dbReference>
<dbReference type="GO" id="GO:0005634">
    <property type="term" value="C:nucleus"/>
    <property type="evidence" value="ECO:0007669"/>
    <property type="project" value="UniProtKB-SubCell"/>
</dbReference>
<dbReference type="InterPro" id="IPR050211">
    <property type="entry name" value="FOX_domain-containing"/>
</dbReference>
<dbReference type="GO" id="GO:0009653">
    <property type="term" value="P:anatomical structure morphogenesis"/>
    <property type="evidence" value="ECO:0007669"/>
    <property type="project" value="TreeGrafter"/>
</dbReference>
<dbReference type="InterPro" id="IPR018122">
    <property type="entry name" value="TF_fork_head_CS_1"/>
</dbReference>
<organism evidence="6 7">
    <name type="scientific">Brachionus plicatilis</name>
    <name type="common">Marine rotifer</name>
    <name type="synonym">Brachionus muelleri</name>
    <dbReference type="NCBI Taxonomy" id="10195"/>
    <lineage>
        <taxon>Eukaryota</taxon>
        <taxon>Metazoa</taxon>
        <taxon>Spiralia</taxon>
        <taxon>Gnathifera</taxon>
        <taxon>Rotifera</taxon>
        <taxon>Eurotatoria</taxon>
        <taxon>Monogononta</taxon>
        <taxon>Pseudotrocha</taxon>
        <taxon>Ploima</taxon>
        <taxon>Brachionidae</taxon>
        <taxon>Brachionus</taxon>
    </lineage>
</organism>
<dbReference type="OrthoDB" id="5954824at2759"/>
<feature type="compositionally biased region" description="Acidic residues" evidence="4">
    <location>
        <begin position="247"/>
        <end position="256"/>
    </location>
</feature>
<dbReference type="Gene3D" id="1.10.10.10">
    <property type="entry name" value="Winged helix-like DNA-binding domain superfamily/Winged helix DNA-binding domain"/>
    <property type="match status" value="1"/>
</dbReference>
<gene>
    <name evidence="6" type="ORF">BpHYR1_000684</name>
</gene>
<feature type="region of interest" description="Disordered" evidence="4">
    <location>
        <begin position="99"/>
        <end position="140"/>
    </location>
</feature>
<dbReference type="SUPFAM" id="SSF46785">
    <property type="entry name" value="Winged helix' DNA-binding domain"/>
    <property type="match status" value="1"/>
</dbReference>
<keyword evidence="2 3" id="KW-0539">Nucleus</keyword>
<feature type="DNA-binding region" description="Fork-head" evidence="3">
    <location>
        <begin position="142"/>
        <end position="234"/>
    </location>
</feature>
<dbReference type="STRING" id="10195.A0A3M7T5T2"/>
<dbReference type="GO" id="GO:0030154">
    <property type="term" value="P:cell differentiation"/>
    <property type="evidence" value="ECO:0007669"/>
    <property type="project" value="TreeGrafter"/>
</dbReference>
<protein>
    <submittedName>
        <fullName evidence="6">Forkhead domain-containing</fullName>
    </submittedName>
</protein>
<dbReference type="InterPro" id="IPR036390">
    <property type="entry name" value="WH_DNA-bd_sf"/>
</dbReference>
<dbReference type="InterPro" id="IPR047519">
    <property type="entry name" value="FH_FOXQ2-like"/>
</dbReference>